<name>G2QZ86_THETT</name>
<accession>G2QZ86</accession>
<dbReference type="EMBL" id="CP003010">
    <property type="protein sequence ID" value="AEO66322.1"/>
    <property type="molecule type" value="Genomic_DNA"/>
</dbReference>
<dbReference type="KEGG" id="ttt:THITE_152180"/>
<dbReference type="RefSeq" id="XP_003652658.1">
    <property type="nucleotide sequence ID" value="XM_003652610.1"/>
</dbReference>
<evidence type="ECO:0000313" key="2">
    <source>
        <dbReference type="Proteomes" id="UP000008181"/>
    </source>
</evidence>
<keyword evidence="2" id="KW-1185">Reference proteome</keyword>
<proteinExistence type="predicted"/>
<dbReference type="Proteomes" id="UP000008181">
    <property type="component" value="Chromosome 2"/>
</dbReference>
<dbReference type="GeneID" id="11516965"/>
<evidence type="ECO:0000313" key="1">
    <source>
        <dbReference type="EMBL" id="AEO66322.1"/>
    </source>
</evidence>
<dbReference type="AlphaFoldDB" id="G2QZ86"/>
<protein>
    <submittedName>
        <fullName evidence="1">Uncharacterized protein</fullName>
    </submittedName>
</protein>
<reference evidence="1 2" key="1">
    <citation type="journal article" date="2011" name="Nat. Biotechnol.">
        <title>Comparative genomic analysis of the thermophilic biomass-degrading fungi Myceliophthora thermophila and Thielavia terrestris.</title>
        <authorList>
            <person name="Berka R.M."/>
            <person name="Grigoriev I.V."/>
            <person name="Otillar R."/>
            <person name="Salamov A."/>
            <person name="Grimwood J."/>
            <person name="Reid I."/>
            <person name="Ishmael N."/>
            <person name="John T."/>
            <person name="Darmond C."/>
            <person name="Moisan M.-C."/>
            <person name="Henrissat B."/>
            <person name="Coutinho P.M."/>
            <person name="Lombard V."/>
            <person name="Natvig D.O."/>
            <person name="Lindquist E."/>
            <person name="Schmutz J."/>
            <person name="Lucas S."/>
            <person name="Harris P."/>
            <person name="Powlowski J."/>
            <person name="Bellemare A."/>
            <person name="Taylor D."/>
            <person name="Butler G."/>
            <person name="de Vries R.P."/>
            <person name="Allijn I.E."/>
            <person name="van den Brink J."/>
            <person name="Ushinsky S."/>
            <person name="Storms R."/>
            <person name="Powell A.J."/>
            <person name="Paulsen I.T."/>
            <person name="Elbourne L.D.H."/>
            <person name="Baker S.E."/>
            <person name="Magnuson J."/>
            <person name="LaBoissiere S."/>
            <person name="Clutterbuck A.J."/>
            <person name="Martinez D."/>
            <person name="Wogulis M."/>
            <person name="de Leon A.L."/>
            <person name="Rey M.W."/>
            <person name="Tsang A."/>
        </authorList>
    </citation>
    <scope>NUCLEOTIDE SEQUENCE [LARGE SCALE GENOMIC DNA]</scope>
    <source>
        <strain evidence="2">ATCC 38088 / NRRL 8126</strain>
    </source>
</reference>
<sequence>MAIPGPGATSQFWQLLRRHGLVPLTYPVDVMERWREVNCVSVSDIHYGDSAALRRN</sequence>
<organism evidence="1 2">
    <name type="scientific">Thermothielavioides terrestris (strain ATCC 38088 / NRRL 8126)</name>
    <name type="common">Thielavia terrestris</name>
    <dbReference type="NCBI Taxonomy" id="578455"/>
    <lineage>
        <taxon>Eukaryota</taxon>
        <taxon>Fungi</taxon>
        <taxon>Dikarya</taxon>
        <taxon>Ascomycota</taxon>
        <taxon>Pezizomycotina</taxon>
        <taxon>Sordariomycetes</taxon>
        <taxon>Sordariomycetidae</taxon>
        <taxon>Sordariales</taxon>
        <taxon>Chaetomiaceae</taxon>
        <taxon>Thermothielavioides</taxon>
        <taxon>Thermothielavioides terrestris</taxon>
    </lineage>
</organism>
<gene>
    <name evidence="1" type="ORF">THITE_152180</name>
</gene>
<dbReference type="HOGENOM" id="CLU_3015861_0_0_1"/>